<sequence precursor="true">MASITFGNACTVVFGQVRKEEVTAGPVAVNLNEGTRVVVVPTAAQMATPTPSASIKIINRWSNKAVSSYERQVEDVFANFFAKKERSDELLTRYYGKVVQKGNRLVVKRAPLHVARVLEKQRLQDIEDEKAFLQYRDAGVHVAGSVKFTDTRSRGQTVSFRTEHYKPTGKIVQKKKAQRQRANADVDHFTDEVMKICSADCKQVEFISMGKRRLTAKFKLFGKSVIPCIQLAHEKGRRLRRELDPRIHEQVIAHLVKGRKVRELITDDMVTYGWSGAILNKKLLKRTPFRWDEVVIRGRLYGKLVDARSKLSEYSKDKIHQYSSFEAQFWKGWKNKFDTLHPHNKDHICEPTINNEKCGEIVATVFQAIHPVIKVSCSTCRERLTKASNEELNEYIAINLACHKATFDDMRQQHATVHTVLNKIEQTSLANPNLKDSMEIVRLLQNLNQTQARQLMKVNNTLLKGNVATSEEFSDATAQLLEVTRWYAKHLSLVDEGPISSFRNKATSKSLINPSLLCDNQLDRNGNFVWGERGRHSKRFFENFFEEVVPGGGYKKYQIRNSPNCTRKLAIGNLIVPMSLERARNALIGESVERLPVTEACVSRVNGAFMHVASCVTSDNGSAHFSPLYSPTKRHLVVGTTGDSKYIDLPATESDKMYVAKEGYCYINIFLAMLVNVNEDSAKDFTKMIRDTIVPMLGTWPSMMDVATACYILTVFHPETKSAELPRILVDHTNKTMHVIDSFGSISTGYHILKAGTVSQLIHFASNELVSEMKHYVVGGEASHARRMRMEKALIQGIFKPKQLVYLIEEDPYILMMSLVSPTLLINLFNVGGLEVAMKHWIKKEMNIGLIFSMLSSLAQKVSRADLVNEQITMIDANAAQFIETLAGVDVENPMRNELVSALTMMLARSDVDSTLNKTGFTGFSETLLEMREKIIGDELSKVWSELSWWEKFSSIIFSRRARKHIMAPLPNTKLHAIDDRYAISCTWLRGKIKARFNGAKGATLEMYKKVTNTLKRNTVDSILYICRKCYSDIFYFVNVMLISSMILGVIYTMHKMVIEARAHKQAMVIMKMREDELVVKQMYGQYCKLANETPTKEEFFQYVCKMNKELGERIAPEFEEGSPVVYQAKTETELGLEKVVAYLALIAMIFDGERSDAVFRALSKLKTVFGTLGETVRCQSLDEIESVADEKKMTIDFELEGSEASSSTVMSAKFSDWWYKQLETNRVVPHYRIGGEFVEFTRKTAAEVVNNMRASNASEFLVRGAVGSGKSTGLPHLLAQKGRVLLLEPTRPLAENVCKQLRQAPFQQNPTLRMRGLTTFGSSNIVIMTSGFALHYYANNPTKLQEYDFVMIDESHTMDASAMAFYCLVREYNFQGKIIKVSATPPGKECEFKTQFDVALLIEEDLSFQQFAQSQGQGGNADMTKHGDNILVYVASYNDVDQLAELLIRGNHFVTKVDGRTMKMGSTEIVSKGTASKKHYIVATNIIENGVTLDVDVVVDFGQKVVAELDGDSRCMRYRKVAVSYGERIQRLGRVGRVKKGTALRIGHTEHGISEIPASISTEAAFLCFAYGLPVITHNVTVSILANCTVQQARTMMLFELSPFFLADLVKYNGNMHPEIHKLLKPYKLRDSEIELCKLAIPNSSIGRWLSVHEYAKLGIKIHAEDSVRIPFAGRGIPDKPYSELWHTIQEHKHEAGFGRLTSASASTIAYTLSADPEAIPRTIALLDNLIAEEMQKKAHFEALNSTLCSQRFTLKNIVDTVRQRYMKDHSKHNIEVLQSARSQILEFNSATHDFKKVASLLGYGFLDTVQYQSKNELSKRLGLKGRWNKSLVTNDLLVCGMVLFGGVWMVWEYAKSAMNEPVRYQGKRQNQKLKFRDARDRKVGREVYGDDGTIEHFFGEAYTKKGKSKGNHTVKGMGRKTRRFIHMYGFDPTEYSFVRFVDPLTGYAIDENITCDISLVQDEVAEVRKQFINEDEISAQSIAENPGIIAYYMSRNADKALKVDLTPHNPLAVGKGGSSIAGFPEREYELRQTGKPLEVKKSEVPPVSTDVVATEGKSMCRGLRNYNPIATSICKLVNESDGHSETIHGIGFGPVIITNSHLFRRNNGTLQIQTHHGVFRVKNSTQLQVSHMAKKDMIIIKMPCDVPPFPSKLRFRQPEQGEKAVLVGSLFQQKSITSSVSESTMVMPVNDSGYWRHWVSTKDGDCGLPLVSTVDGMILGLHGLTSTKSDRNYFVSFDEQFERDILANLEKLDWKRHWLHSSDLIAWGGMSLKENHPHECFRTSKLVTDLLGLTKDSVEYQSGQDKWVLAGLENNLKAVAQSESQLVTKHVVKGQCMYFQEYLATNPTAEKFFKPLMGAYQPSKLNKEAFTKDLYKYQNEIIVGEVDKDAFDNAIEAVIYLLDDLGFGECAYVTDEEAILDSLNMKAAVGALYKGKKKEYFESLSEPEKHHIVQASCERLFYGEMGVWNGSLKAELRPKEKVALNKTRTFTAAPIDTLLGGKCCVDDFNNRFYSLNIEGPWTVGMTKFYGGWDKLMRKLPDGWRYCHADGSQFDSSLTPFLLNAVLAVRLMFMEDWWVGEQMLRNFYTEIIYTPILTPDGTIVKKFKGNNSGQPSTVVDNTLMVLIAMFYGMKKLNWTDEQIKERIVFFANGDDLIIAVQPEHVGILDTLQGSLGELGLKYDFSERCDDRQELWLMSHQGHLVDGMYIPKLEQERIVSILEWDRSTVIEHRAEAICAAMIEAWGYPELLKQIRLFYAWILDHDMFKSLVAERKLPYIAETALRKLYTDADATDVELEEYMLRSMEVDEDEEHSDEVRYQSGENKSKVEIDAAAAKLKEKEKEKHKKTEEGTSEGTNQIKEPDVDTGSQGIVNVPKLAKITKKMRMPMVGGQVILHIPHLLDYKPEQVDLSNTRSSQQQFTAWYNGLKEAYEITDDTSMSVLMNGLMVWCIENGTSPNINGNWTMMDGHEQNEYPLKPVIENAKPTFRQIMHHFSDAAEAYIEMRNAEKPYMPRYGLQRNLRDFSYARIAFDFYEITSRTSAKAREIHMQMKAGALNNVTIKTFGLDGNVGTQDEDTERHTANDVNRNMHSLLGMRQM</sequence>
<keyword evidence="16" id="KW-1090">Inhibition of host innate immune response by virus</keyword>
<dbReference type="GO" id="GO:0016818">
    <property type="term" value="F:hydrolase activity, acting on acid anhydrides, in phosphorus-containing anhydrides"/>
    <property type="evidence" value="ECO:0007669"/>
    <property type="project" value="InterPro"/>
</dbReference>
<evidence type="ECO:0000256" key="32">
    <source>
        <dbReference type="PROSITE-ProRule" id="PRU01080"/>
    </source>
</evidence>
<evidence type="ECO:0000256" key="24">
    <source>
        <dbReference type="ARBA" id="ARBA00022840"/>
    </source>
</evidence>
<dbReference type="GO" id="GO:0052170">
    <property type="term" value="P:symbiont-mediated suppression of host innate immune response"/>
    <property type="evidence" value="ECO:0007669"/>
    <property type="project" value="UniProtKB-KW"/>
</dbReference>
<dbReference type="InterPro" id="IPR001456">
    <property type="entry name" value="HC-pro"/>
</dbReference>
<dbReference type="InterPro" id="IPR001205">
    <property type="entry name" value="RNA-dir_pol_C"/>
</dbReference>
<evidence type="ECO:0000259" key="38">
    <source>
        <dbReference type="PROSITE" id="PS51194"/>
    </source>
</evidence>
<keyword evidence="35" id="KW-1133">Transmembrane helix</keyword>
<keyword evidence="17" id="KW-0645">Protease</keyword>
<evidence type="ECO:0000256" key="23">
    <source>
        <dbReference type="ARBA" id="ARBA00022807"/>
    </source>
</evidence>
<comment type="function">
    <text evidence="31">Mediates the cap-independent, EIF4E-dependent translation of viral genomic RNAs. Binds to the cap-binding site of host EIF4E and thus interferes with the host EIF4E-dependent mRNA export and translation. VPg-RNA directly binds EIF4E and is a template for transcription. Also forms trimeric complexes with EIF4E-EIF4G, which are templates for translation.</text>
</comment>
<dbReference type="PANTHER" id="PTHR43519">
    <property type="entry name" value="ATP-DEPENDENT RNA HELICASE HRPB"/>
    <property type="match status" value="1"/>
</dbReference>
<dbReference type="InterPro" id="IPR001592">
    <property type="entry name" value="Poty_coat"/>
</dbReference>
<keyword evidence="25" id="KW-0946">Virion</keyword>
<dbReference type="GO" id="GO:0042025">
    <property type="term" value="C:host cell nucleus"/>
    <property type="evidence" value="ECO:0007669"/>
    <property type="project" value="UniProtKB-SubCell"/>
</dbReference>
<dbReference type="SMART" id="SM00487">
    <property type="entry name" value="DEXDc"/>
    <property type="match status" value="1"/>
</dbReference>
<dbReference type="PROSITE" id="PS51744">
    <property type="entry name" value="HC_PRO_CPD"/>
    <property type="match status" value="1"/>
</dbReference>
<dbReference type="PRINTS" id="PR00966">
    <property type="entry name" value="NIAPOTYPTASE"/>
</dbReference>
<evidence type="ECO:0000256" key="8">
    <source>
        <dbReference type="ARBA" id="ARBA00022484"/>
    </source>
</evidence>
<keyword evidence="8" id="KW-0696">RNA-directed RNA polymerase</keyword>
<dbReference type="Pfam" id="PF00851">
    <property type="entry name" value="Peptidase_C6"/>
    <property type="match status" value="1"/>
</dbReference>
<feature type="transmembrane region" description="Helical" evidence="35">
    <location>
        <begin position="1034"/>
        <end position="1054"/>
    </location>
</feature>
<comment type="function">
    <text evidence="28">Involved in aphid transmission, cell-to-cell and systemis movement, encapsidation of the viral RNA and in the regulation of viral RNA amplification.</text>
</comment>
<evidence type="ECO:0000256" key="35">
    <source>
        <dbReference type="SAM" id="Phobius"/>
    </source>
</evidence>
<dbReference type="PROSITE" id="PS51871">
    <property type="entry name" value="PV_P1_PRO"/>
    <property type="match status" value="1"/>
</dbReference>
<feature type="active site" description="For helper component proteinase activity" evidence="32">
    <location>
        <position position="665"/>
    </location>
</feature>
<keyword evidence="9" id="KW-1036">Host cytoplasmic vesicle</keyword>
<keyword evidence="13" id="KW-0167">Capsid protein</keyword>
<feature type="active site" description="For helper component proteinase activity" evidence="32">
    <location>
        <position position="738"/>
    </location>
</feature>
<evidence type="ECO:0000256" key="15">
    <source>
        <dbReference type="ARBA" id="ARBA00022581"/>
    </source>
</evidence>
<dbReference type="Pfam" id="PF00863">
    <property type="entry name" value="Peptidase_C4"/>
    <property type="match status" value="1"/>
</dbReference>
<evidence type="ECO:0000256" key="2">
    <source>
        <dbReference type="ARBA" id="ARBA00001848"/>
    </source>
</evidence>
<evidence type="ECO:0000256" key="12">
    <source>
        <dbReference type="ARBA" id="ARBA00022553"/>
    </source>
</evidence>
<evidence type="ECO:0000256" key="30">
    <source>
        <dbReference type="ARBA" id="ARBA00034108"/>
    </source>
</evidence>
<dbReference type="InterPro" id="IPR014001">
    <property type="entry name" value="Helicase_ATP-bd"/>
</dbReference>
<dbReference type="InterPro" id="IPR043502">
    <property type="entry name" value="DNA/RNA_pol_sf"/>
</dbReference>
<keyword evidence="35" id="KW-0472">Membrane</keyword>
<feature type="region of interest" description="Disordered" evidence="34">
    <location>
        <begin position="2839"/>
        <end position="2868"/>
    </location>
</feature>
<dbReference type="Pfam" id="PF00271">
    <property type="entry name" value="Helicase_C"/>
    <property type="match status" value="1"/>
</dbReference>
<evidence type="ECO:0000256" key="26">
    <source>
        <dbReference type="ARBA" id="ARBA00022953"/>
    </source>
</evidence>
<dbReference type="InterPro" id="IPR001730">
    <property type="entry name" value="Potyv_NIa-pro_dom"/>
</dbReference>
<dbReference type="PROSITE" id="PS50507">
    <property type="entry name" value="RDRP_SSRNA_POS"/>
    <property type="match status" value="1"/>
</dbReference>
<dbReference type="GO" id="GO:0003723">
    <property type="term" value="F:RNA binding"/>
    <property type="evidence" value="ECO:0007669"/>
    <property type="project" value="InterPro"/>
</dbReference>
<feature type="compositionally biased region" description="Basic and acidic residues" evidence="34">
    <location>
        <begin position="2839"/>
        <end position="2851"/>
    </location>
</feature>
<keyword evidence="23" id="KW-0788">Thiol protease</keyword>
<comment type="similarity">
    <text evidence="5 33">Belongs to the potyviridae genome polyprotein family.</text>
</comment>
<keyword evidence="20" id="KW-0547">Nucleotide-binding</keyword>
<dbReference type="CDD" id="cd23175">
    <property type="entry name" value="ps-ssRNAv_Potyviridae_RdRp"/>
    <property type="match status" value="1"/>
</dbReference>
<keyword evidence="10" id="KW-1139">Helical capsid protein</keyword>
<dbReference type="SUPFAM" id="SSF56672">
    <property type="entry name" value="DNA/RNA polymerases"/>
    <property type="match status" value="1"/>
</dbReference>
<dbReference type="GO" id="GO:0044161">
    <property type="term" value="C:host cell cytoplasmic vesicle"/>
    <property type="evidence" value="ECO:0007669"/>
    <property type="project" value="UniProtKB-SubCell"/>
</dbReference>
<accession>A0A1W7HCV5</accession>
<dbReference type="InterPro" id="IPR042308">
    <property type="entry name" value="HC_PRO_CPD_sf"/>
</dbReference>
<dbReference type="PROSITE" id="PS51192">
    <property type="entry name" value="HELICASE_ATP_BIND_1"/>
    <property type="match status" value="1"/>
</dbReference>
<feature type="domain" description="Peptidase S30" evidence="41">
    <location>
        <begin position="180"/>
        <end position="322"/>
    </location>
</feature>
<dbReference type="GO" id="GO:0006508">
    <property type="term" value="P:proteolysis"/>
    <property type="evidence" value="ECO:0007669"/>
    <property type="project" value="UniProtKB-KW"/>
</dbReference>
<feature type="domain" description="Peptidase C4" evidence="39">
    <location>
        <begin position="2058"/>
        <end position="2276"/>
    </location>
</feature>
<keyword evidence="27" id="KW-0899">Viral immunoevasion</keyword>
<evidence type="ECO:0000259" key="41">
    <source>
        <dbReference type="PROSITE" id="PS51871"/>
    </source>
</evidence>
<evidence type="ECO:0000256" key="33">
    <source>
        <dbReference type="RuleBase" id="RU003351"/>
    </source>
</evidence>
<comment type="subcellular location">
    <subcellularLocation>
        <location evidence="30">Host cytoplasmic vesicle</location>
    </subcellularLocation>
    <subcellularLocation>
        <location evidence="3">Host nucleus</location>
    </subcellularLocation>
    <subcellularLocation>
        <location evidence="4">Virion</location>
    </subcellularLocation>
</comment>
<feature type="domain" description="Peptidase C6" evidence="40">
    <location>
        <begin position="657"/>
        <end position="779"/>
    </location>
</feature>
<evidence type="ECO:0000256" key="3">
    <source>
        <dbReference type="ARBA" id="ARBA00004147"/>
    </source>
</evidence>
<dbReference type="InterPro" id="IPR009003">
    <property type="entry name" value="Peptidase_S1_PA"/>
</dbReference>
<evidence type="ECO:0000256" key="11">
    <source>
        <dbReference type="ARBA" id="ARBA00022520"/>
    </source>
</evidence>
<evidence type="ECO:0000313" key="42">
    <source>
        <dbReference type="EMBL" id="BAX35092.1"/>
    </source>
</evidence>
<dbReference type="GO" id="GO:0019029">
    <property type="term" value="C:helical viral capsid"/>
    <property type="evidence" value="ECO:0007669"/>
    <property type="project" value="UniProtKB-KW"/>
</dbReference>
<dbReference type="Gene3D" id="3.90.70.150">
    <property type="entry name" value="Helper component proteinase"/>
    <property type="match status" value="1"/>
</dbReference>
<evidence type="ECO:0000256" key="7">
    <source>
        <dbReference type="ARBA" id="ARBA00022463"/>
    </source>
</evidence>
<dbReference type="Pfam" id="PF13608">
    <property type="entry name" value="Potyvirid-P3"/>
    <property type="match status" value="1"/>
</dbReference>
<dbReference type="InterPro" id="IPR031159">
    <property type="entry name" value="HC_PRO_CPD_dom"/>
</dbReference>
<dbReference type="Gene3D" id="2.40.10.10">
    <property type="entry name" value="Trypsin-like serine proteases"/>
    <property type="match status" value="2"/>
</dbReference>
<evidence type="ECO:0000256" key="16">
    <source>
        <dbReference type="ARBA" id="ARBA00022632"/>
    </source>
</evidence>
<keyword evidence="22" id="KW-0347">Helicase</keyword>
<evidence type="ECO:0000256" key="10">
    <source>
        <dbReference type="ARBA" id="ARBA00022497"/>
    </source>
</evidence>
<dbReference type="PANTHER" id="PTHR43519:SF1">
    <property type="entry name" value="ATP-DEPENDENT RNA HELICASE HRPB"/>
    <property type="match status" value="1"/>
</dbReference>
<evidence type="ECO:0000256" key="4">
    <source>
        <dbReference type="ARBA" id="ARBA00004328"/>
    </source>
</evidence>
<feature type="domain" description="Helicase C-terminal" evidence="38">
    <location>
        <begin position="1423"/>
        <end position="1582"/>
    </location>
</feature>
<dbReference type="GO" id="GO:0039694">
    <property type="term" value="P:viral RNA genome replication"/>
    <property type="evidence" value="ECO:0007669"/>
    <property type="project" value="InterPro"/>
</dbReference>
<organism evidence="42">
    <name type="scientific">Peanut mottle virus</name>
    <dbReference type="NCBI Taxonomy" id="33763"/>
    <lineage>
        <taxon>Viruses</taxon>
        <taxon>Riboviria</taxon>
        <taxon>Orthornavirae</taxon>
        <taxon>Pisuviricota</taxon>
        <taxon>Stelpaviricetes</taxon>
        <taxon>Patatavirales</taxon>
        <taxon>Potyviridae</taxon>
        <taxon>Potyvirus</taxon>
        <taxon>Potyvirus arachidis</taxon>
    </lineage>
</organism>
<dbReference type="InterPro" id="IPR001650">
    <property type="entry name" value="Helicase_C-like"/>
</dbReference>
<name>A0A1W7HCV5_9POTV</name>
<evidence type="ECO:0000256" key="9">
    <source>
        <dbReference type="ARBA" id="ARBA00022488"/>
    </source>
</evidence>
<evidence type="ECO:0000256" key="31">
    <source>
        <dbReference type="ARBA" id="ARBA00045403"/>
    </source>
</evidence>
<dbReference type="Pfam" id="PF08440">
    <property type="entry name" value="Poty_PP"/>
    <property type="match status" value="1"/>
</dbReference>
<dbReference type="InterPro" id="IPR002540">
    <property type="entry name" value="Pept_S30_P1_potyvir"/>
</dbReference>
<keyword evidence="12" id="KW-0597">Phosphoprotein</keyword>
<evidence type="ECO:0000256" key="27">
    <source>
        <dbReference type="ARBA" id="ARBA00023280"/>
    </source>
</evidence>
<dbReference type="GO" id="GO:0004386">
    <property type="term" value="F:helicase activity"/>
    <property type="evidence" value="ECO:0007669"/>
    <property type="project" value="UniProtKB-KW"/>
</dbReference>
<dbReference type="InterPro" id="IPR007094">
    <property type="entry name" value="RNA-dir_pol_PSvirus"/>
</dbReference>
<keyword evidence="24" id="KW-0067">ATP-binding</keyword>
<dbReference type="GO" id="GO:0005524">
    <property type="term" value="F:ATP binding"/>
    <property type="evidence" value="ECO:0007669"/>
    <property type="project" value="UniProtKB-KW"/>
</dbReference>
<evidence type="ECO:0000259" key="36">
    <source>
        <dbReference type="PROSITE" id="PS50507"/>
    </source>
</evidence>
<evidence type="ECO:0000256" key="21">
    <source>
        <dbReference type="ARBA" id="ARBA00022801"/>
    </source>
</evidence>
<keyword evidence="19" id="KW-0548">Nucleotidyltransferase</keyword>
<dbReference type="Gene3D" id="3.30.70.270">
    <property type="match status" value="1"/>
</dbReference>
<dbReference type="EMBL" id="LC260649">
    <property type="protein sequence ID" value="BAX35092.1"/>
    <property type="molecule type" value="Genomic_RNA"/>
</dbReference>
<dbReference type="GO" id="GO:0005198">
    <property type="term" value="F:structural molecule activity"/>
    <property type="evidence" value="ECO:0007669"/>
    <property type="project" value="InterPro"/>
</dbReference>
<dbReference type="Pfam" id="PF00680">
    <property type="entry name" value="RdRP_1"/>
    <property type="match status" value="1"/>
</dbReference>
<dbReference type="InterPro" id="IPR043128">
    <property type="entry name" value="Rev_trsase/Diguanyl_cyclase"/>
</dbReference>
<evidence type="ECO:0000256" key="18">
    <source>
        <dbReference type="ARBA" id="ARBA00022679"/>
    </source>
</evidence>
<dbReference type="SUPFAM" id="SSF52540">
    <property type="entry name" value="P-loop containing nucleoside triphosphate hydrolases"/>
    <property type="match status" value="2"/>
</dbReference>
<dbReference type="PROSITE" id="PS51194">
    <property type="entry name" value="HELICASE_CTER"/>
    <property type="match status" value="1"/>
</dbReference>
<evidence type="ECO:0000256" key="14">
    <source>
        <dbReference type="ARBA" id="ARBA00022562"/>
    </source>
</evidence>
<feature type="domain" description="RdRp catalytic" evidence="36">
    <location>
        <begin position="2545"/>
        <end position="2669"/>
    </location>
</feature>
<dbReference type="InterPro" id="IPR011545">
    <property type="entry name" value="DEAD/DEAH_box_helicase_dom"/>
</dbReference>
<evidence type="ECO:0000256" key="29">
    <source>
        <dbReference type="ARBA" id="ARBA00029422"/>
    </source>
</evidence>
<keyword evidence="26" id="KW-0693">Viral RNA replication</keyword>
<keyword evidence="35" id="KW-0812">Transmembrane</keyword>
<dbReference type="Pfam" id="PF00270">
    <property type="entry name" value="DEAD"/>
    <property type="match status" value="1"/>
</dbReference>
<keyword evidence="11" id="KW-0191">Covalent protein-RNA linkage</keyword>
<comment type="catalytic activity">
    <reaction evidence="1">
        <text>Hydrolyzes glutaminyl bonds, and activity is further restricted by preferences for the amino acids in P6 - P1' that vary with the species of potyvirus, e.g. Glu-Xaa-Xaa-Tyr-Xaa-Gln-|-(Ser or Gly) for the enzyme from tobacco etch virus. The natural substrate is the viral polyprotein, but other proteins and oligopeptides containing the appropriate consensus sequence are also cleaved.</text>
        <dbReference type="EC" id="3.4.22.44"/>
    </reaction>
</comment>
<evidence type="ECO:0000259" key="37">
    <source>
        <dbReference type="PROSITE" id="PS51192"/>
    </source>
</evidence>
<evidence type="ECO:0000256" key="5">
    <source>
        <dbReference type="ARBA" id="ARBA00006064"/>
    </source>
</evidence>
<evidence type="ECO:0000256" key="1">
    <source>
        <dbReference type="ARBA" id="ARBA00000785"/>
    </source>
</evidence>
<dbReference type="GO" id="GO:0006351">
    <property type="term" value="P:DNA-templated transcription"/>
    <property type="evidence" value="ECO:0007669"/>
    <property type="project" value="InterPro"/>
</dbReference>
<evidence type="ECO:0000256" key="25">
    <source>
        <dbReference type="ARBA" id="ARBA00022844"/>
    </source>
</evidence>
<comment type="function">
    <text evidence="29">Has helicase activity. It may be involved in replication.</text>
</comment>
<keyword evidence="14" id="KW-1048">Host nucleus</keyword>
<keyword evidence="21" id="KW-0378">Hydrolase</keyword>
<feature type="domain" description="Helicase ATP-binding" evidence="37">
    <location>
        <begin position="1252"/>
        <end position="1404"/>
    </location>
</feature>
<proteinExistence type="inferred from homology"/>
<evidence type="ECO:0000256" key="20">
    <source>
        <dbReference type="ARBA" id="ARBA00022741"/>
    </source>
</evidence>
<dbReference type="InterPro" id="IPR043504">
    <property type="entry name" value="Peptidase_S1_PA_chymotrypsin"/>
</dbReference>
<reference evidence="42" key="1">
    <citation type="submission" date="2017-04" db="EMBL/GenBank/DDBJ databases">
        <title>Complete genome sequence of Peanut mottle virus infecting adzuki bean.</title>
        <authorList>
            <person name="Min H.G."/>
            <person name="Park C.Y."/>
            <person name="Lee G.M."/>
            <person name="Lee S.H."/>
        </authorList>
    </citation>
    <scope>NUCLEOTIDE SEQUENCE</scope>
    <source>
        <strain evidence="42">GC</strain>
    </source>
</reference>
<keyword evidence="18" id="KW-0808">Transferase</keyword>
<evidence type="ECO:0000256" key="34">
    <source>
        <dbReference type="SAM" id="MobiDB-lite"/>
    </source>
</evidence>
<protein>
    <recommendedName>
        <fullName evidence="6">Genome polyprotein</fullName>
    </recommendedName>
</protein>
<keyword evidence="15" id="KW-0945">Host-virus interaction</keyword>
<evidence type="ECO:0000256" key="28">
    <source>
        <dbReference type="ARBA" id="ARBA00029405"/>
    </source>
</evidence>
<dbReference type="SMART" id="SM00490">
    <property type="entry name" value="HELICc"/>
    <property type="match status" value="1"/>
</dbReference>
<dbReference type="InterPro" id="IPR039560">
    <property type="entry name" value="Potyvirid-P3"/>
</dbReference>
<evidence type="ECO:0000259" key="40">
    <source>
        <dbReference type="PROSITE" id="PS51744"/>
    </source>
</evidence>
<dbReference type="GO" id="GO:0003968">
    <property type="term" value="F:RNA-directed RNA polymerase activity"/>
    <property type="evidence" value="ECO:0007669"/>
    <property type="project" value="UniProtKB-KW"/>
</dbReference>
<comment type="catalytic activity">
    <reaction evidence="2">
        <text>Hydrolyzes a Gly-|-Gly bond at its own C-terminus, commonly in the sequence -Tyr-Xaa-Val-Gly-|-Gly, in the processing of the potyviral polyprotein.</text>
        <dbReference type="EC" id="3.4.22.45"/>
    </reaction>
</comment>
<evidence type="ECO:0000256" key="17">
    <source>
        <dbReference type="ARBA" id="ARBA00022670"/>
    </source>
</evidence>
<evidence type="ECO:0000256" key="22">
    <source>
        <dbReference type="ARBA" id="ARBA00022806"/>
    </source>
</evidence>
<dbReference type="InterPro" id="IPR027417">
    <property type="entry name" value="P-loop_NTPase"/>
</dbReference>
<dbReference type="Pfam" id="PF00767">
    <property type="entry name" value="Poty_coat"/>
    <property type="match status" value="1"/>
</dbReference>
<dbReference type="Gene3D" id="3.40.50.300">
    <property type="entry name" value="P-loop containing nucleotide triphosphate hydrolases"/>
    <property type="match status" value="2"/>
</dbReference>
<dbReference type="GO" id="GO:0004197">
    <property type="term" value="F:cysteine-type endopeptidase activity"/>
    <property type="evidence" value="ECO:0007669"/>
    <property type="project" value="InterPro"/>
</dbReference>
<evidence type="ECO:0000256" key="6">
    <source>
        <dbReference type="ARBA" id="ARBA00020107"/>
    </source>
</evidence>
<dbReference type="Pfam" id="PF01577">
    <property type="entry name" value="Peptidase_S30"/>
    <property type="match status" value="1"/>
</dbReference>
<keyword evidence="7" id="KW-0941">Suppressor of RNA silencing</keyword>
<dbReference type="InterPro" id="IPR013648">
    <property type="entry name" value="PP_Potyviridae"/>
</dbReference>
<evidence type="ECO:0000259" key="39">
    <source>
        <dbReference type="PROSITE" id="PS51436"/>
    </source>
</evidence>
<dbReference type="PROSITE" id="PS51436">
    <property type="entry name" value="POTYVIRUS_NIA_PRO"/>
    <property type="match status" value="1"/>
</dbReference>
<evidence type="ECO:0000256" key="13">
    <source>
        <dbReference type="ARBA" id="ARBA00022561"/>
    </source>
</evidence>
<dbReference type="SUPFAM" id="SSF50494">
    <property type="entry name" value="Trypsin-like serine proteases"/>
    <property type="match status" value="1"/>
</dbReference>
<evidence type="ECO:0000256" key="19">
    <source>
        <dbReference type="ARBA" id="ARBA00022695"/>
    </source>
</evidence>